<evidence type="ECO:0000256" key="1">
    <source>
        <dbReference type="SAM" id="MobiDB-lite"/>
    </source>
</evidence>
<dbReference type="RefSeq" id="WP_324273159.1">
    <property type="nucleotide sequence ID" value="NZ_CP141261.1"/>
</dbReference>
<proteinExistence type="predicted"/>
<gene>
    <name evidence="2" type="ORF">U6N30_16865</name>
</gene>
<dbReference type="Proteomes" id="UP001324287">
    <property type="component" value="Chromosome"/>
</dbReference>
<evidence type="ECO:0000313" key="2">
    <source>
        <dbReference type="EMBL" id="WRL61799.1"/>
    </source>
</evidence>
<keyword evidence="3" id="KW-1185">Reference proteome</keyword>
<sequence length="42" mass="4275">MAPWACWTPSAPQEKALHANMGGHAGVPQFEGTPPTGASPST</sequence>
<protein>
    <submittedName>
        <fullName evidence="2">Uncharacterized protein</fullName>
    </submittedName>
</protein>
<organism evidence="2 3">
    <name type="scientific">Blastococcus brunescens</name>
    <dbReference type="NCBI Taxonomy" id="1564165"/>
    <lineage>
        <taxon>Bacteria</taxon>
        <taxon>Bacillati</taxon>
        <taxon>Actinomycetota</taxon>
        <taxon>Actinomycetes</taxon>
        <taxon>Geodermatophilales</taxon>
        <taxon>Geodermatophilaceae</taxon>
        <taxon>Blastococcus</taxon>
    </lineage>
</organism>
<name>A0ABZ1ATN1_9ACTN</name>
<reference evidence="2 3" key="1">
    <citation type="submission" date="2023-12" db="EMBL/GenBank/DDBJ databases">
        <title>Blastococcus brunescens sp. nov., an actonobacterium isolated from sandstone collected in sahara desert.</title>
        <authorList>
            <person name="Gtari M."/>
            <person name="Ghodhbane F."/>
        </authorList>
    </citation>
    <scope>NUCLEOTIDE SEQUENCE [LARGE SCALE GENOMIC DNA]</scope>
    <source>
        <strain evidence="2 3">BMG 8361</strain>
    </source>
</reference>
<evidence type="ECO:0000313" key="3">
    <source>
        <dbReference type="Proteomes" id="UP001324287"/>
    </source>
</evidence>
<feature type="region of interest" description="Disordered" evidence="1">
    <location>
        <begin position="15"/>
        <end position="42"/>
    </location>
</feature>
<accession>A0ABZ1ATN1</accession>
<dbReference type="EMBL" id="CP141261">
    <property type="protein sequence ID" value="WRL61799.1"/>
    <property type="molecule type" value="Genomic_DNA"/>
</dbReference>